<organism evidence="1 2">
    <name type="scientific">Weizmannia acidilactici</name>
    <dbReference type="NCBI Taxonomy" id="2607726"/>
    <lineage>
        <taxon>Bacteria</taxon>
        <taxon>Bacillati</taxon>
        <taxon>Bacillota</taxon>
        <taxon>Bacilli</taxon>
        <taxon>Bacillales</taxon>
        <taxon>Bacillaceae</taxon>
        <taxon>Heyndrickxia</taxon>
    </lineage>
</organism>
<comment type="caution">
    <text evidence="1">The sequence shown here is derived from an EMBL/GenBank/DDBJ whole genome shotgun (WGS) entry which is preliminary data.</text>
</comment>
<gene>
    <name evidence="1" type="ORF">BpJC7_08030</name>
</gene>
<protein>
    <submittedName>
        <fullName evidence="1">Uncharacterized protein</fullName>
    </submittedName>
</protein>
<proteinExistence type="predicted"/>
<dbReference type="EMBL" id="BKZQ01000007">
    <property type="protein sequence ID" value="GER69500.1"/>
    <property type="molecule type" value="Genomic_DNA"/>
</dbReference>
<evidence type="ECO:0000313" key="1">
    <source>
        <dbReference type="EMBL" id="GER69500.1"/>
    </source>
</evidence>
<dbReference type="AlphaFoldDB" id="A0A5J4JG93"/>
<accession>A0A5J4JG93</accession>
<reference evidence="1 2" key="1">
    <citation type="submission" date="2019-09" db="EMBL/GenBank/DDBJ databases">
        <title>Draft genome sequence of Bacillus sp. JC-7.</title>
        <authorList>
            <person name="Tanaka N."/>
            <person name="Shiwa Y."/>
            <person name="Fujita N."/>
            <person name="Tanasupawat S."/>
        </authorList>
    </citation>
    <scope>NUCLEOTIDE SEQUENCE [LARGE SCALE GENOMIC DNA]</scope>
    <source>
        <strain evidence="1 2">JC-7</strain>
    </source>
</reference>
<sequence length="62" mass="6981">MPGFKSLGYVYVDDVQLFGHKLKVLANGDSPEPHLYTIDLRLKKLVGEEHVTTNTESVNIPR</sequence>
<dbReference type="Proteomes" id="UP000391919">
    <property type="component" value="Unassembled WGS sequence"/>
</dbReference>
<name>A0A5J4JG93_9BACI</name>
<keyword evidence="2" id="KW-1185">Reference proteome</keyword>
<evidence type="ECO:0000313" key="2">
    <source>
        <dbReference type="Proteomes" id="UP000391919"/>
    </source>
</evidence>